<evidence type="ECO:0000313" key="2">
    <source>
        <dbReference type="Proteomes" id="UP000269396"/>
    </source>
</evidence>
<sequence>MLGVHTWILTFSCRQQISCSSALKDRAHDRCLDFEPSFLLLITFDQDQSMDPLRHQNNLESLQIILLLRPLQEFVAKY</sequence>
<reference evidence="1 2" key="1">
    <citation type="submission" date="2018-11" db="EMBL/GenBank/DDBJ databases">
        <authorList>
            <consortium name="Pathogen Informatics"/>
        </authorList>
    </citation>
    <scope>NUCLEOTIDE SEQUENCE [LARGE SCALE GENOMIC DNA]</scope>
    <source>
        <strain>Denwood</strain>
        <strain evidence="2">Zambia</strain>
    </source>
</reference>
<dbReference type="Proteomes" id="UP000269396">
    <property type="component" value="Unassembled WGS sequence"/>
</dbReference>
<dbReference type="AlphaFoldDB" id="A0A183PJD0"/>
<organism evidence="1 2">
    <name type="scientific">Schistosoma mattheei</name>
    <dbReference type="NCBI Taxonomy" id="31246"/>
    <lineage>
        <taxon>Eukaryota</taxon>
        <taxon>Metazoa</taxon>
        <taxon>Spiralia</taxon>
        <taxon>Lophotrochozoa</taxon>
        <taxon>Platyhelminthes</taxon>
        <taxon>Trematoda</taxon>
        <taxon>Digenea</taxon>
        <taxon>Strigeidida</taxon>
        <taxon>Schistosomatoidea</taxon>
        <taxon>Schistosomatidae</taxon>
        <taxon>Schistosoma</taxon>
    </lineage>
</organism>
<gene>
    <name evidence="1" type="ORF">SMTD_LOCUS14466</name>
</gene>
<dbReference type="EMBL" id="UZAL01034674">
    <property type="protein sequence ID" value="VDP65944.1"/>
    <property type="molecule type" value="Genomic_DNA"/>
</dbReference>
<proteinExistence type="predicted"/>
<protein>
    <submittedName>
        <fullName evidence="1">Uncharacterized protein</fullName>
    </submittedName>
</protein>
<keyword evidence="2" id="KW-1185">Reference proteome</keyword>
<accession>A0A183PJD0</accession>
<name>A0A183PJD0_9TREM</name>
<evidence type="ECO:0000313" key="1">
    <source>
        <dbReference type="EMBL" id="VDP65944.1"/>
    </source>
</evidence>